<dbReference type="CDD" id="cd06580">
    <property type="entry name" value="TM_PBP1_transp_TpRbsC_like"/>
    <property type="match status" value="1"/>
</dbReference>
<name>A0A832ZU69_CALS0</name>
<keyword evidence="2" id="KW-1003">Cell membrane</keyword>
<accession>A0A832ZU69</accession>
<feature type="transmembrane region" description="Helical" evidence="6">
    <location>
        <begin position="169"/>
        <end position="195"/>
    </location>
</feature>
<feature type="transmembrane region" description="Helical" evidence="6">
    <location>
        <begin position="123"/>
        <end position="139"/>
    </location>
</feature>
<dbReference type="AlphaFoldDB" id="A0A832ZU69"/>
<feature type="transmembrane region" description="Helical" evidence="6">
    <location>
        <begin position="56"/>
        <end position="78"/>
    </location>
</feature>
<evidence type="ECO:0000256" key="3">
    <source>
        <dbReference type="ARBA" id="ARBA00022692"/>
    </source>
</evidence>
<dbReference type="EMBL" id="DQVM01000013">
    <property type="protein sequence ID" value="HIQ29078.1"/>
    <property type="molecule type" value="Genomic_DNA"/>
</dbReference>
<keyword evidence="5 6" id="KW-0472">Membrane</keyword>
<evidence type="ECO:0000313" key="8">
    <source>
        <dbReference type="Proteomes" id="UP000608579"/>
    </source>
</evidence>
<evidence type="ECO:0000256" key="5">
    <source>
        <dbReference type="ARBA" id="ARBA00023136"/>
    </source>
</evidence>
<keyword evidence="4 6" id="KW-1133">Transmembrane helix</keyword>
<evidence type="ECO:0000256" key="6">
    <source>
        <dbReference type="SAM" id="Phobius"/>
    </source>
</evidence>
<dbReference type="GO" id="GO:0022857">
    <property type="term" value="F:transmembrane transporter activity"/>
    <property type="evidence" value="ECO:0007669"/>
    <property type="project" value="InterPro"/>
</dbReference>
<comment type="subcellular location">
    <subcellularLocation>
        <location evidence="1">Cell membrane</location>
        <topology evidence="1">Multi-pass membrane protein</topology>
    </subcellularLocation>
</comment>
<comment type="caution">
    <text evidence="7">The sequence shown here is derived from an EMBL/GenBank/DDBJ whole genome shotgun (WGS) entry which is preliminary data.</text>
</comment>
<dbReference type="PANTHER" id="PTHR43370:SF2">
    <property type="entry name" value="ABC TRANSPORTER PERMEASE PROTEIN"/>
    <property type="match status" value="1"/>
</dbReference>
<gene>
    <name evidence="7" type="ORF">EYH45_00775</name>
</gene>
<dbReference type="GO" id="GO:0005886">
    <property type="term" value="C:plasma membrane"/>
    <property type="evidence" value="ECO:0007669"/>
    <property type="project" value="UniProtKB-SubCell"/>
</dbReference>
<keyword evidence="3 6" id="KW-0812">Transmembrane</keyword>
<evidence type="ECO:0000256" key="1">
    <source>
        <dbReference type="ARBA" id="ARBA00004651"/>
    </source>
</evidence>
<dbReference type="Pfam" id="PF02653">
    <property type="entry name" value="BPD_transp_2"/>
    <property type="match status" value="1"/>
</dbReference>
<evidence type="ECO:0000256" key="2">
    <source>
        <dbReference type="ARBA" id="ARBA00022475"/>
    </source>
</evidence>
<evidence type="ECO:0000313" key="7">
    <source>
        <dbReference type="EMBL" id="HIQ29078.1"/>
    </source>
</evidence>
<evidence type="ECO:0000256" key="4">
    <source>
        <dbReference type="ARBA" id="ARBA00022989"/>
    </source>
</evidence>
<protein>
    <submittedName>
        <fullName evidence="7">ABC transporter permease</fullName>
    </submittedName>
</protein>
<dbReference type="PANTHER" id="PTHR43370">
    <property type="entry name" value="SUGAR ABC TRANSPORTER INTEGRAL MEMBRANE PROTEIN-RELATED"/>
    <property type="match status" value="1"/>
</dbReference>
<feature type="transmembrane region" description="Helical" evidence="6">
    <location>
        <begin position="85"/>
        <end position="103"/>
    </location>
</feature>
<sequence>MWPFIARSLEISTILLLAAIGELLDERSGVLNVGIEGIMLLGAAAGFIVGDAVGGFVGLLVGAAVGGLIGFLHGVFSISLKVDQVVSGMGIWLFAMGFVTYWADRYSGPLDTKIPKIYDLSPMFPIALLTVFLIWFVLAKTHIGLKIRAVGENPFAAEVSGVDFIKIRYLCVVVGGALGGLAGASLIISYLGAWSHLPTKGLGWVALALVMFSLWRPLILLGGSLLFGFLWQLAISPETIYAGIPAPLPVLRMIPFIMTILFLVVISTETFRKKWALAKPESLGIPFFKE</sequence>
<feature type="transmembrane region" description="Helical" evidence="6">
    <location>
        <begin position="31"/>
        <end position="50"/>
    </location>
</feature>
<organism evidence="7 8">
    <name type="scientific">Caldiarchaeum subterraneum</name>
    <dbReference type="NCBI Taxonomy" id="311458"/>
    <lineage>
        <taxon>Archaea</taxon>
        <taxon>Nitrososphaerota</taxon>
        <taxon>Candidatus Caldarchaeales</taxon>
        <taxon>Candidatus Caldarchaeaceae</taxon>
        <taxon>Candidatus Caldarchaeum</taxon>
    </lineage>
</organism>
<proteinExistence type="predicted"/>
<feature type="transmembrane region" description="Helical" evidence="6">
    <location>
        <begin position="6"/>
        <end position="24"/>
    </location>
</feature>
<reference evidence="7" key="1">
    <citation type="journal article" date="2020" name="ISME J.">
        <title>Gammaproteobacteria mediating utilization of methyl-, sulfur- and petroleum organic compounds in deep ocean hydrothermal plumes.</title>
        <authorList>
            <person name="Zhou Z."/>
            <person name="Liu Y."/>
            <person name="Pan J."/>
            <person name="Cron B.R."/>
            <person name="Toner B.M."/>
            <person name="Anantharaman K."/>
            <person name="Breier J.A."/>
            <person name="Dick G.J."/>
            <person name="Li M."/>
        </authorList>
    </citation>
    <scope>NUCLEOTIDE SEQUENCE</scope>
    <source>
        <strain evidence="7">SZUA-1515</strain>
    </source>
</reference>
<dbReference type="Proteomes" id="UP000608579">
    <property type="component" value="Unassembled WGS sequence"/>
</dbReference>
<feature type="transmembrane region" description="Helical" evidence="6">
    <location>
        <begin position="250"/>
        <end position="271"/>
    </location>
</feature>
<dbReference type="InterPro" id="IPR001851">
    <property type="entry name" value="ABC_transp_permease"/>
</dbReference>